<keyword evidence="1" id="KW-0732">Signal</keyword>
<feature type="signal peptide" evidence="1">
    <location>
        <begin position="1"/>
        <end position="19"/>
    </location>
</feature>
<accession>A0ABY8VDV1</accession>
<sequence>MKRLLSLATAVLLSAGLYACTPAKSFHIQPELTTPSTTSSAPTIAEKLYKKGDLIEVPCSETDDNTCMTVRLVDIDPNARCVTPDGIAAPRFVSLHLNATMPQSADSTFVSPFDSNPWMESTAGQLGPAVESIDCQGGENIVQLMKEFPGKSVEGHAFIAVPVNSDAVLFRISTNEYVKIDISAPADK</sequence>
<feature type="chain" id="PRO_5045898226" description="Lipoprotein" evidence="1">
    <location>
        <begin position="20"/>
        <end position="188"/>
    </location>
</feature>
<evidence type="ECO:0000256" key="1">
    <source>
        <dbReference type="SAM" id="SignalP"/>
    </source>
</evidence>
<protein>
    <recommendedName>
        <fullName evidence="4">Lipoprotein</fullName>
    </recommendedName>
</protein>
<gene>
    <name evidence="2" type="ORF">QP027_11275</name>
</gene>
<evidence type="ECO:0000313" key="2">
    <source>
        <dbReference type="EMBL" id="WIM67649.1"/>
    </source>
</evidence>
<evidence type="ECO:0000313" key="3">
    <source>
        <dbReference type="Proteomes" id="UP001225598"/>
    </source>
</evidence>
<organism evidence="2 3">
    <name type="scientific">Corynebacterium breve</name>
    <dbReference type="NCBI Taxonomy" id="3049799"/>
    <lineage>
        <taxon>Bacteria</taxon>
        <taxon>Bacillati</taxon>
        <taxon>Actinomycetota</taxon>
        <taxon>Actinomycetes</taxon>
        <taxon>Mycobacteriales</taxon>
        <taxon>Corynebacteriaceae</taxon>
        <taxon>Corynebacterium</taxon>
    </lineage>
</organism>
<dbReference type="RefSeq" id="WP_284824891.1">
    <property type="nucleotide sequence ID" value="NZ_CP126969.1"/>
</dbReference>
<dbReference type="Proteomes" id="UP001225598">
    <property type="component" value="Chromosome"/>
</dbReference>
<proteinExistence type="predicted"/>
<dbReference type="EMBL" id="CP126969">
    <property type="protein sequence ID" value="WIM67649.1"/>
    <property type="molecule type" value="Genomic_DNA"/>
</dbReference>
<name>A0ABY8VDV1_9CORY</name>
<keyword evidence="3" id="KW-1185">Reference proteome</keyword>
<reference evidence="2 3" key="1">
    <citation type="submission" date="2023-05" db="EMBL/GenBank/DDBJ databases">
        <title>Corynebacterium suedekumii sp. nov. and Corynebacterium breve sp. nov. isolated from raw cow's milk.</title>
        <authorList>
            <person name="Baer M.K."/>
            <person name="Mehl L."/>
            <person name="Hellmuth R."/>
            <person name="Marke G."/>
            <person name="Lipski A."/>
        </authorList>
    </citation>
    <scope>NUCLEOTIDE SEQUENCE [LARGE SCALE GENOMIC DNA]</scope>
    <source>
        <strain evidence="2 3">R4</strain>
    </source>
</reference>
<evidence type="ECO:0008006" key="4">
    <source>
        <dbReference type="Google" id="ProtNLM"/>
    </source>
</evidence>
<dbReference type="PROSITE" id="PS51257">
    <property type="entry name" value="PROKAR_LIPOPROTEIN"/>
    <property type="match status" value="1"/>
</dbReference>